<dbReference type="EMBL" id="MLHL01000015">
    <property type="protein sequence ID" value="OOF49566.1"/>
    <property type="molecule type" value="Genomic_DNA"/>
</dbReference>
<comment type="subcellular location">
    <subcellularLocation>
        <location evidence="1">Cell outer membrane</location>
        <topology evidence="1">Multi-pass membrane protein</topology>
    </subcellularLocation>
</comment>
<evidence type="ECO:0000256" key="3">
    <source>
        <dbReference type="ARBA" id="ARBA00022452"/>
    </source>
</evidence>
<comment type="caution">
    <text evidence="9">The sequence shown here is derived from an EMBL/GenBank/DDBJ whole genome shotgun (WGS) entry which is preliminary data.</text>
</comment>
<gene>
    <name evidence="9" type="ORF">BKK52_03370</name>
</gene>
<evidence type="ECO:0000256" key="6">
    <source>
        <dbReference type="ARBA" id="ARBA00023136"/>
    </source>
</evidence>
<dbReference type="InterPro" id="IPR005017">
    <property type="entry name" value="OMPP1/FadL/TodX"/>
</dbReference>
<dbReference type="OrthoDB" id="19849at2"/>
<keyword evidence="7" id="KW-0998">Cell outer membrane</keyword>
<feature type="signal peptide" evidence="8">
    <location>
        <begin position="1"/>
        <end position="22"/>
    </location>
</feature>
<name>A0A1V3J378_9PAST</name>
<dbReference type="GO" id="GO:0015483">
    <property type="term" value="F:long-chain fatty acid transporting porin activity"/>
    <property type="evidence" value="ECO:0007669"/>
    <property type="project" value="TreeGrafter"/>
</dbReference>
<organism evidence="9 10">
    <name type="scientific">Rodentibacter trehalosifermentans</name>
    <dbReference type="NCBI Taxonomy" id="1908263"/>
    <lineage>
        <taxon>Bacteria</taxon>
        <taxon>Pseudomonadati</taxon>
        <taxon>Pseudomonadota</taxon>
        <taxon>Gammaproteobacteria</taxon>
        <taxon>Pasteurellales</taxon>
        <taxon>Pasteurellaceae</taxon>
        <taxon>Rodentibacter</taxon>
    </lineage>
</organism>
<dbReference type="PANTHER" id="PTHR35093">
    <property type="entry name" value="OUTER MEMBRANE PROTEIN NMB0088-RELATED"/>
    <property type="match status" value="1"/>
</dbReference>
<dbReference type="Pfam" id="PF03349">
    <property type="entry name" value="Toluene_X"/>
    <property type="match status" value="1"/>
</dbReference>
<comment type="similarity">
    <text evidence="2">Belongs to the OmpP1/FadL family.</text>
</comment>
<evidence type="ECO:0000256" key="7">
    <source>
        <dbReference type="ARBA" id="ARBA00023237"/>
    </source>
</evidence>
<evidence type="ECO:0000256" key="8">
    <source>
        <dbReference type="SAM" id="SignalP"/>
    </source>
</evidence>
<proteinExistence type="inferred from homology"/>
<keyword evidence="4" id="KW-0812">Transmembrane</keyword>
<keyword evidence="5 8" id="KW-0732">Signal</keyword>
<feature type="chain" id="PRO_5012550493" description="Long-chain fatty acid transporter" evidence="8">
    <location>
        <begin position="23"/>
        <end position="466"/>
    </location>
</feature>
<dbReference type="Proteomes" id="UP000189161">
    <property type="component" value="Unassembled WGS sequence"/>
</dbReference>
<evidence type="ECO:0000256" key="2">
    <source>
        <dbReference type="ARBA" id="ARBA00008163"/>
    </source>
</evidence>
<dbReference type="RefSeq" id="WP_077419802.1">
    <property type="nucleotide sequence ID" value="NZ_MLHL01000015.1"/>
</dbReference>
<reference evidence="9 10" key="1">
    <citation type="submission" date="2016-10" db="EMBL/GenBank/DDBJ databases">
        <title>Rodentibacter gen. nov. and new species.</title>
        <authorList>
            <person name="Christensen H."/>
        </authorList>
    </citation>
    <scope>NUCLEOTIDE SEQUENCE [LARGE SCALE GENOMIC DNA]</scope>
    <source>
        <strain evidence="9 10">H1987082031</strain>
    </source>
</reference>
<evidence type="ECO:0000313" key="9">
    <source>
        <dbReference type="EMBL" id="OOF49566.1"/>
    </source>
</evidence>
<evidence type="ECO:0000256" key="1">
    <source>
        <dbReference type="ARBA" id="ARBA00004571"/>
    </source>
</evidence>
<keyword evidence="10" id="KW-1185">Reference proteome</keyword>
<keyword evidence="6" id="KW-0472">Membrane</keyword>
<sequence length="466" mass="50606">MKKFNHSLLAGIVLLTAGGANAAAFQLAEVSTSGLGRAYAGEAAIADNASVVATNPALMTLFKRPEISIGAIHIDPKIDVNGEIGAVSSYQKNIAPNENIPSVYAVYPINDRFSVGGGVNVNYGLSTGYNEQYAFGFVGGKTELSAINFNASGAYKINDYISFGLGLNAVYAKAKIERHVGVLPDLLVSRIATREAQRLAKLAGLSEPTQAMIDAVNQRIRQGLNTAAPNLKATDRLTYLKGDDWGYGWNAGLAFNINENNRLGVAYRSQVKIKFKGDFSNDLPTTLLANQTIAMALGQANIVPTGGRSIDGTVELTLPGFLEVSGYHKMTDKFAMHYSYKYTQWSKVKELRAIGEGRTLFQKDENFRDSSRIALGATYDINDQWTVRTGIAYDESAADSVHSISIPDTDRTWYSVGATYRPSENWSIDAGYSYLKGSKKTFTESGVTFNTKATANLYGLNVNYRF</sequence>
<evidence type="ECO:0000256" key="5">
    <source>
        <dbReference type="ARBA" id="ARBA00022729"/>
    </source>
</evidence>
<dbReference type="SUPFAM" id="SSF56935">
    <property type="entry name" value="Porins"/>
    <property type="match status" value="1"/>
</dbReference>
<dbReference type="GO" id="GO:0009279">
    <property type="term" value="C:cell outer membrane"/>
    <property type="evidence" value="ECO:0007669"/>
    <property type="project" value="UniProtKB-SubCell"/>
</dbReference>
<protein>
    <recommendedName>
        <fullName evidence="11">Long-chain fatty acid transporter</fullName>
    </recommendedName>
</protein>
<evidence type="ECO:0008006" key="11">
    <source>
        <dbReference type="Google" id="ProtNLM"/>
    </source>
</evidence>
<dbReference type="Gene3D" id="2.40.160.60">
    <property type="entry name" value="Outer membrane protein transport protein (OMPP1/FadL/TodX)"/>
    <property type="match status" value="1"/>
</dbReference>
<keyword evidence="3" id="KW-1134">Transmembrane beta strand</keyword>
<evidence type="ECO:0000256" key="4">
    <source>
        <dbReference type="ARBA" id="ARBA00022692"/>
    </source>
</evidence>
<evidence type="ECO:0000313" key="10">
    <source>
        <dbReference type="Proteomes" id="UP000189161"/>
    </source>
</evidence>
<accession>A0A1V3J378</accession>
<dbReference type="AlphaFoldDB" id="A0A1V3J378"/>
<dbReference type="PANTHER" id="PTHR35093:SF3">
    <property type="entry name" value="LONG-CHAIN FATTY ACID TRANSPORT PROTEIN"/>
    <property type="match status" value="1"/>
</dbReference>